<keyword evidence="5" id="KW-0285">Flavoprotein</keyword>
<evidence type="ECO:0000256" key="4">
    <source>
        <dbReference type="ARBA" id="ARBA00022723"/>
    </source>
</evidence>
<comment type="similarity">
    <text evidence="2">Belongs to the HdrA family.</text>
</comment>
<dbReference type="Gene3D" id="3.50.50.60">
    <property type="entry name" value="FAD/NAD(P)-binding domain"/>
    <property type="match status" value="2"/>
</dbReference>
<keyword evidence="7" id="KW-0408">Iron</keyword>
<dbReference type="GO" id="GO:0016491">
    <property type="term" value="F:oxidoreductase activity"/>
    <property type="evidence" value="ECO:0007669"/>
    <property type="project" value="UniProtKB-KW"/>
</dbReference>
<dbReference type="SUPFAM" id="SSF46548">
    <property type="entry name" value="alpha-helical ferredoxin"/>
    <property type="match status" value="1"/>
</dbReference>
<evidence type="ECO:0000256" key="3">
    <source>
        <dbReference type="ARBA" id="ARBA00022485"/>
    </source>
</evidence>
<sequence length="1046" mass="114510">EIHTLVNPIRIIGENGKVKAVECVRMELGEPDASGRRRPVPVEGSNFVMEVDAVIPAIGQESDWACLTPECACTLSDWRTLKVDPVTLQSDDPDIFAGGDAVTGPRTVIEAIAAGKEAAVSIQRFLQGQDLREGRERKWEPVQDVPTEGYDRIPRERMPRLSPEERRGNFNEVQLGFTEEQVRREAERCLNCGICSECYRCVDACLADAVIHEDTPRERELEVGAIVLAPGFEAFDPSIYDTYNYAQHPNVITSMEFERILSASGPTMGHLVRPSDDKEPKKIAWLQCVGSRDIHHCDNGYCSGVCCMYAVKEAVIAKEHAGSDLDTAIFFMDMRTPGKDFDKYYERAKTEKGVRFIRSRVHSIEPIAGTDDLAIQYVTEDGQITEEIFNLVVLSVGLQVSEDTLKLAQKLGVEIGDGRFAATSPFQPVQTSRTGIYVCGVFQSPKDIPLSVMEASAAAAESAVLLAPARDSLTRKPPEPVERDVAAEEPRVGVFVCHCGVNIAGVVDVEAVADYAQTLPGVAHVERNLFTCSQDTQDKMKQVIQEHNLNRVVVAACSPRTHEALFRETIKEAGLNKYLFEMANIRNQGSWVHMNEPEAATEKAKDLVRMAVAKVALQQPLGEMKLGVTKSALVVGGGIAGMTAALTLADQGYPVTLVERKDVLGGHGRKLYSTWDGQPVAPFLDELIKRVEGHPEISVLTHARITDVQGFVGNFHTTLDVGGERKEVDHGVAVIAVGAHSLKPTEYGYGQSDRIFLNLDLDQAIGERDERIVSAQSAVFIQCVGSREPDRPYCSRVCCSHSIENALRLKKLNPDMDVYILYRDIRTFGLRENLYKEARARGVVFIRFDLENKPVVEVASDGTLQVTVKDHVLQRPVVLQPDILTLASAIVMREAEADELAKMFKVPINAEGFFMEAHAKLRPVDFATDGVFLAGLAHYPKPTEECIAQAKAAASRAATVLTKDSITAGGVVAVVNKDLCCGCQGCVQCCPFGAIDFLEQEGKCEVNQALCKGCGTCAATCPSEAITLLGFSHLQLYTQIDEALSA</sequence>
<evidence type="ECO:0000256" key="5">
    <source>
        <dbReference type="ARBA" id="ARBA00022827"/>
    </source>
</evidence>
<keyword evidence="4" id="KW-0479">Metal-binding</keyword>
<protein>
    <submittedName>
        <fullName evidence="10">4Fe-4S binding domain-containing protein</fullName>
    </submittedName>
</protein>
<dbReference type="GO" id="GO:0051539">
    <property type="term" value="F:4 iron, 4 sulfur cluster binding"/>
    <property type="evidence" value="ECO:0007669"/>
    <property type="project" value="UniProtKB-KW"/>
</dbReference>
<dbReference type="InterPro" id="IPR023753">
    <property type="entry name" value="FAD/NAD-binding_dom"/>
</dbReference>
<evidence type="ECO:0000256" key="6">
    <source>
        <dbReference type="ARBA" id="ARBA00023002"/>
    </source>
</evidence>
<organism evidence="10 11">
    <name type="scientific">Desulfacinum hydrothermale DSM 13146</name>
    <dbReference type="NCBI Taxonomy" id="1121390"/>
    <lineage>
        <taxon>Bacteria</taxon>
        <taxon>Pseudomonadati</taxon>
        <taxon>Thermodesulfobacteriota</taxon>
        <taxon>Syntrophobacteria</taxon>
        <taxon>Syntrophobacterales</taxon>
        <taxon>Syntrophobacteraceae</taxon>
        <taxon>Desulfacinum</taxon>
    </lineage>
</organism>
<accession>A0A1W1XRW1</accession>
<dbReference type="Gene3D" id="3.30.70.20">
    <property type="match status" value="1"/>
</dbReference>
<dbReference type="Proteomes" id="UP000192783">
    <property type="component" value="Unassembled WGS sequence"/>
</dbReference>
<dbReference type="InterPro" id="IPR017896">
    <property type="entry name" value="4Fe4S_Fe-S-bd"/>
</dbReference>
<evidence type="ECO:0000313" key="10">
    <source>
        <dbReference type="EMBL" id="SMC26693.1"/>
    </source>
</evidence>
<feature type="domain" description="4Fe-4S ferredoxin-type" evidence="9">
    <location>
        <begin position="1002"/>
        <end position="1031"/>
    </location>
</feature>
<dbReference type="Gene3D" id="1.10.1060.10">
    <property type="entry name" value="Alpha-helical ferredoxin"/>
    <property type="match status" value="1"/>
</dbReference>
<evidence type="ECO:0000259" key="9">
    <source>
        <dbReference type="PROSITE" id="PS51379"/>
    </source>
</evidence>
<dbReference type="EMBL" id="FWXF01000018">
    <property type="protein sequence ID" value="SMC26693.1"/>
    <property type="molecule type" value="Genomic_DNA"/>
</dbReference>
<evidence type="ECO:0000256" key="7">
    <source>
        <dbReference type="ARBA" id="ARBA00023004"/>
    </source>
</evidence>
<dbReference type="AlphaFoldDB" id="A0A1W1XRW1"/>
<dbReference type="STRING" id="1121390.SAMN02746041_02717"/>
<dbReference type="PROSITE" id="PS51379">
    <property type="entry name" value="4FE4S_FER_2"/>
    <property type="match status" value="2"/>
</dbReference>
<keyword evidence="3" id="KW-0004">4Fe-4S</keyword>
<dbReference type="PANTHER" id="PTHR43498:SF1">
    <property type="entry name" value="COB--COM HETERODISULFIDE REDUCTASE IRON-SULFUR SUBUNIT A"/>
    <property type="match status" value="1"/>
</dbReference>
<dbReference type="InterPro" id="IPR009051">
    <property type="entry name" value="Helical_ferredxn"/>
</dbReference>
<evidence type="ECO:0000256" key="1">
    <source>
        <dbReference type="ARBA" id="ARBA00001974"/>
    </source>
</evidence>
<name>A0A1W1XRW1_9BACT</name>
<keyword evidence="8" id="KW-0411">Iron-sulfur</keyword>
<dbReference type="SUPFAM" id="SSF51905">
    <property type="entry name" value="FAD/NAD(P)-binding domain"/>
    <property type="match status" value="4"/>
</dbReference>
<evidence type="ECO:0000313" key="11">
    <source>
        <dbReference type="Proteomes" id="UP000192783"/>
    </source>
</evidence>
<feature type="domain" description="4Fe-4S ferredoxin-type" evidence="9">
    <location>
        <begin position="971"/>
        <end position="1000"/>
    </location>
</feature>
<dbReference type="GO" id="GO:0046872">
    <property type="term" value="F:metal ion binding"/>
    <property type="evidence" value="ECO:0007669"/>
    <property type="project" value="UniProtKB-KW"/>
</dbReference>
<gene>
    <name evidence="10" type="ORF">SAMN02746041_02717</name>
</gene>
<reference evidence="10 11" key="1">
    <citation type="submission" date="2017-04" db="EMBL/GenBank/DDBJ databases">
        <authorList>
            <person name="Afonso C.L."/>
            <person name="Miller P.J."/>
            <person name="Scott M.A."/>
            <person name="Spackman E."/>
            <person name="Goraichik I."/>
            <person name="Dimitrov K.M."/>
            <person name="Suarez D.L."/>
            <person name="Swayne D.E."/>
        </authorList>
    </citation>
    <scope>NUCLEOTIDE SEQUENCE [LARGE SCALE GENOMIC DNA]</scope>
    <source>
        <strain evidence="10 11">DSM 13146</strain>
    </source>
</reference>
<keyword evidence="6" id="KW-0560">Oxidoreductase</keyword>
<dbReference type="SUPFAM" id="SSF54862">
    <property type="entry name" value="4Fe-4S ferredoxins"/>
    <property type="match status" value="1"/>
</dbReference>
<evidence type="ECO:0000256" key="2">
    <source>
        <dbReference type="ARBA" id="ARBA00006561"/>
    </source>
</evidence>
<dbReference type="Pfam" id="PF07992">
    <property type="entry name" value="Pyr_redox_2"/>
    <property type="match status" value="2"/>
</dbReference>
<dbReference type="InterPro" id="IPR036188">
    <property type="entry name" value="FAD/NAD-bd_sf"/>
</dbReference>
<comment type="cofactor">
    <cofactor evidence="1">
        <name>FAD</name>
        <dbReference type="ChEBI" id="CHEBI:57692"/>
    </cofactor>
</comment>
<dbReference type="PROSITE" id="PS00198">
    <property type="entry name" value="4FE4S_FER_1"/>
    <property type="match status" value="1"/>
</dbReference>
<evidence type="ECO:0000256" key="8">
    <source>
        <dbReference type="ARBA" id="ARBA00023014"/>
    </source>
</evidence>
<dbReference type="PANTHER" id="PTHR43498">
    <property type="entry name" value="FERREDOXIN:COB-COM HETERODISULFIDE REDUCTASE SUBUNIT A"/>
    <property type="match status" value="1"/>
</dbReference>
<dbReference type="InterPro" id="IPR039650">
    <property type="entry name" value="HdrA-like"/>
</dbReference>
<feature type="non-terminal residue" evidence="10">
    <location>
        <position position="1"/>
    </location>
</feature>
<keyword evidence="5" id="KW-0274">FAD</keyword>
<keyword evidence="11" id="KW-1185">Reference proteome</keyword>
<proteinExistence type="inferred from homology"/>
<dbReference type="InterPro" id="IPR017900">
    <property type="entry name" value="4Fe4S_Fe_S_CS"/>
</dbReference>